<accession>A0A8J3KJL6</accession>
<sequence>MTLGFAESALLKVLGPLAKVLPGTAARLRHVAHGDHLAIQGTPLLGQDGSRFALTVALAPSRSAKPLPVAEFPDKALACAQVVLPHEAIECDYSGPELARFTVADQTPSPMYRHRHILSVHRTGLVVLIWGLDMAITLPQAVTLPLDEAAAVFDRMHTFARSPEFQGLHTRRLAEGIRRLDWRIGLSRAVSTNDGQVPWNGVRAPGRTPAARAVGQYPSCPGDGYAAAGLRSVKPSEPLPNVFRPVLEELLVSAGYTGVRECVTDVLDVSSRPHA</sequence>
<dbReference type="RefSeq" id="WP_120316773.1">
    <property type="nucleotide sequence ID" value="NZ_BONH01000047.1"/>
</dbReference>
<organism evidence="1 2">
    <name type="scientific">Catellatospora citrea</name>
    <dbReference type="NCBI Taxonomy" id="53366"/>
    <lineage>
        <taxon>Bacteria</taxon>
        <taxon>Bacillati</taxon>
        <taxon>Actinomycetota</taxon>
        <taxon>Actinomycetes</taxon>
        <taxon>Micromonosporales</taxon>
        <taxon>Micromonosporaceae</taxon>
        <taxon>Catellatospora</taxon>
    </lineage>
</organism>
<dbReference type="Proteomes" id="UP000659904">
    <property type="component" value="Unassembled WGS sequence"/>
</dbReference>
<comment type="caution">
    <text evidence="1">The sequence shown here is derived from an EMBL/GenBank/DDBJ whole genome shotgun (WGS) entry which is preliminary data.</text>
</comment>
<evidence type="ECO:0000313" key="2">
    <source>
        <dbReference type="Proteomes" id="UP000659904"/>
    </source>
</evidence>
<keyword evidence="2" id="KW-1185">Reference proteome</keyword>
<protein>
    <submittedName>
        <fullName evidence="1">Uncharacterized protein</fullName>
    </submittedName>
</protein>
<dbReference type="AlphaFoldDB" id="A0A8J3KJL6"/>
<proteinExistence type="predicted"/>
<dbReference type="EMBL" id="BONH01000047">
    <property type="protein sequence ID" value="GIG02105.1"/>
    <property type="molecule type" value="Genomic_DNA"/>
</dbReference>
<reference evidence="1 2" key="1">
    <citation type="submission" date="2021-01" db="EMBL/GenBank/DDBJ databases">
        <title>Whole genome shotgun sequence of Catellatospora citrea NBRC 14495.</title>
        <authorList>
            <person name="Komaki H."/>
            <person name="Tamura T."/>
        </authorList>
    </citation>
    <scope>NUCLEOTIDE SEQUENCE [LARGE SCALE GENOMIC DNA]</scope>
    <source>
        <strain evidence="1 2">NBRC 14495</strain>
    </source>
</reference>
<evidence type="ECO:0000313" key="1">
    <source>
        <dbReference type="EMBL" id="GIG02105.1"/>
    </source>
</evidence>
<gene>
    <name evidence="1" type="ORF">Cci01nite_71980</name>
</gene>
<name>A0A8J3KJL6_9ACTN</name>